<evidence type="ECO:0000313" key="3">
    <source>
        <dbReference type="EMBL" id="MFC4035713.1"/>
    </source>
</evidence>
<comment type="caution">
    <text evidence="3">The sequence shown here is derived from an EMBL/GenBank/DDBJ whole genome shotgun (WGS) entry which is preliminary data.</text>
</comment>
<dbReference type="EMBL" id="JBHSBB010000029">
    <property type="protein sequence ID" value="MFC4035713.1"/>
    <property type="molecule type" value="Genomic_DNA"/>
</dbReference>
<evidence type="ECO:0000313" key="4">
    <source>
        <dbReference type="Proteomes" id="UP001595765"/>
    </source>
</evidence>
<dbReference type="Proteomes" id="UP001595765">
    <property type="component" value="Unassembled WGS sequence"/>
</dbReference>
<keyword evidence="4" id="KW-1185">Reference proteome</keyword>
<feature type="region of interest" description="Disordered" evidence="1">
    <location>
        <begin position="141"/>
        <end position="225"/>
    </location>
</feature>
<dbReference type="RefSeq" id="WP_386436139.1">
    <property type="nucleotide sequence ID" value="NZ_JBHSBB010000029.1"/>
</dbReference>
<evidence type="ECO:0000256" key="1">
    <source>
        <dbReference type="SAM" id="MobiDB-lite"/>
    </source>
</evidence>
<feature type="domain" description="DUF4240" evidence="2">
    <location>
        <begin position="1"/>
        <end position="138"/>
    </location>
</feature>
<dbReference type="Pfam" id="PF14024">
    <property type="entry name" value="DUF4240"/>
    <property type="match status" value="1"/>
</dbReference>
<protein>
    <submittedName>
        <fullName evidence="3">DUF4240 domain-containing protein</fullName>
    </submittedName>
</protein>
<reference evidence="4" key="1">
    <citation type="journal article" date="2019" name="Int. J. Syst. Evol. Microbiol.">
        <title>The Global Catalogue of Microorganisms (GCM) 10K type strain sequencing project: providing services to taxonomists for standard genome sequencing and annotation.</title>
        <authorList>
            <consortium name="The Broad Institute Genomics Platform"/>
            <consortium name="The Broad Institute Genome Sequencing Center for Infectious Disease"/>
            <person name="Wu L."/>
            <person name="Ma J."/>
        </authorList>
    </citation>
    <scope>NUCLEOTIDE SEQUENCE [LARGE SCALE GENOMIC DNA]</scope>
    <source>
        <strain evidence="4">CGMCC 4.7237</strain>
    </source>
</reference>
<evidence type="ECO:0000259" key="2">
    <source>
        <dbReference type="Pfam" id="PF14024"/>
    </source>
</evidence>
<name>A0ABV8HXN4_9ACTN</name>
<accession>A0ABV8HXN4</accession>
<sequence>METDPFWTLIADCKRQGLSGDKRDAWLRAVLCRLSPPELIRFQACLDHLTGEAFTWNLWAAADRILGGWCSDEAFCYFQRWMVGLGRPVFEAALTDADVLAYAPEVLRLSGRPRAAWPEDAWPQWESLAYLAREAYEQVTGGSGGGSSASSASSGGAGSGGDSFDAATRALLDSVTRNRPGMTPSGRRWSVLDEPESARRLPRLTAMFPLGGAGPEDQTPLTRRR</sequence>
<gene>
    <name evidence="3" type="ORF">ACFO3J_30210</name>
</gene>
<proteinExistence type="predicted"/>
<dbReference type="InterPro" id="IPR025334">
    <property type="entry name" value="DUF4240"/>
</dbReference>
<organism evidence="3 4">
    <name type="scientific">Streptomyces polygonati</name>
    <dbReference type="NCBI Taxonomy" id="1617087"/>
    <lineage>
        <taxon>Bacteria</taxon>
        <taxon>Bacillati</taxon>
        <taxon>Actinomycetota</taxon>
        <taxon>Actinomycetes</taxon>
        <taxon>Kitasatosporales</taxon>
        <taxon>Streptomycetaceae</taxon>
        <taxon>Streptomyces</taxon>
    </lineage>
</organism>